<keyword evidence="7 14" id="KW-0067">ATP-binding</keyword>
<evidence type="ECO:0000256" key="6">
    <source>
        <dbReference type="ARBA" id="ARBA00022777"/>
    </source>
</evidence>
<dbReference type="InterPro" id="IPR043129">
    <property type="entry name" value="ATPase_NBD"/>
</dbReference>
<dbReference type="GO" id="GO:0005536">
    <property type="term" value="F:D-glucose binding"/>
    <property type="evidence" value="ECO:0007669"/>
    <property type="project" value="InterPro"/>
</dbReference>
<dbReference type="Gene3D" id="3.40.367.20">
    <property type="match status" value="1"/>
</dbReference>
<comment type="catalytic activity">
    <reaction evidence="10">
        <text>D-fructose + ATP = D-fructose 6-phosphate + ADP + H(+)</text>
        <dbReference type="Rhea" id="RHEA:16125"/>
        <dbReference type="ChEBI" id="CHEBI:15378"/>
        <dbReference type="ChEBI" id="CHEBI:30616"/>
        <dbReference type="ChEBI" id="CHEBI:37721"/>
        <dbReference type="ChEBI" id="CHEBI:61527"/>
        <dbReference type="ChEBI" id="CHEBI:456216"/>
        <dbReference type="EC" id="2.7.1.1"/>
    </reaction>
    <physiologicalReaction direction="left-to-right" evidence="10">
        <dbReference type="Rhea" id="RHEA:16126"/>
    </physiologicalReaction>
</comment>
<dbReference type="FunFam" id="3.40.367.20:FF:000005">
    <property type="entry name" value="Phosphotransferase"/>
    <property type="match status" value="1"/>
</dbReference>
<evidence type="ECO:0000259" key="15">
    <source>
        <dbReference type="Pfam" id="PF00349"/>
    </source>
</evidence>
<protein>
    <recommendedName>
        <fullName evidence="14">Phosphotransferase</fullName>
        <ecNumber evidence="14">2.7.1.-</ecNumber>
    </recommendedName>
</protein>
<dbReference type="UniPathway" id="UPA00109">
    <property type="reaction ID" value="UER00180"/>
</dbReference>
<dbReference type="PROSITE" id="PS51748">
    <property type="entry name" value="HEXOKINASE_2"/>
    <property type="match status" value="1"/>
</dbReference>
<dbReference type="PROSITE" id="PS00378">
    <property type="entry name" value="HEXOKINASE_1"/>
    <property type="match status" value="1"/>
</dbReference>
<evidence type="ECO:0000256" key="12">
    <source>
        <dbReference type="ARBA" id="ARBA00050361"/>
    </source>
</evidence>
<dbReference type="Pfam" id="PF03727">
    <property type="entry name" value="Hexokinase_2"/>
    <property type="match status" value="1"/>
</dbReference>
<dbReference type="PANTHER" id="PTHR19443:SF16">
    <property type="entry name" value="HEXOKINASE TYPE 1-RELATED"/>
    <property type="match status" value="1"/>
</dbReference>
<dbReference type="PANTHER" id="PTHR19443">
    <property type="entry name" value="HEXOKINASE"/>
    <property type="match status" value="1"/>
</dbReference>
<dbReference type="SUPFAM" id="SSF53067">
    <property type="entry name" value="Actin-like ATPase domain"/>
    <property type="match status" value="2"/>
</dbReference>
<comment type="catalytic activity">
    <reaction evidence="12">
        <text>D-mannose + ATP = D-mannose 6-phosphate + ADP + H(+)</text>
        <dbReference type="Rhea" id="RHEA:11028"/>
        <dbReference type="ChEBI" id="CHEBI:4208"/>
        <dbReference type="ChEBI" id="CHEBI:15378"/>
        <dbReference type="ChEBI" id="CHEBI:30616"/>
        <dbReference type="ChEBI" id="CHEBI:58735"/>
        <dbReference type="ChEBI" id="CHEBI:456216"/>
        <dbReference type="EC" id="2.7.1.1"/>
    </reaction>
    <physiologicalReaction direction="left-to-right" evidence="12">
        <dbReference type="Rhea" id="RHEA:11029"/>
    </physiologicalReaction>
</comment>
<comment type="catalytic activity">
    <reaction evidence="11">
        <text>D-glucose + ATP = D-glucose 6-phosphate + ADP + H(+)</text>
        <dbReference type="Rhea" id="RHEA:17825"/>
        <dbReference type="ChEBI" id="CHEBI:4167"/>
        <dbReference type="ChEBI" id="CHEBI:15378"/>
        <dbReference type="ChEBI" id="CHEBI:30616"/>
        <dbReference type="ChEBI" id="CHEBI:61548"/>
        <dbReference type="ChEBI" id="CHEBI:456216"/>
        <dbReference type="EC" id="2.7.1.1"/>
    </reaction>
    <physiologicalReaction direction="left-to-right" evidence="11">
        <dbReference type="Rhea" id="RHEA:17826"/>
    </physiologicalReaction>
</comment>
<dbReference type="CDD" id="cd24019">
    <property type="entry name" value="ASKHA_NBD_HK_meta"/>
    <property type="match status" value="1"/>
</dbReference>
<evidence type="ECO:0000256" key="2">
    <source>
        <dbReference type="ARBA" id="ARBA00005028"/>
    </source>
</evidence>
<sequence>MYVDLRPDPFLAAKECDLRNVVERGPLTREQRIEEVCGCMQLLEGDLRRMMNELKISIENGLSSNPRAISSLKMLPSYLRSGPDGTERGDFLALDLGGTNFRVLLVRLDGKDAKMEGRIFRLPEHIIKGTGTGLFDHIAECLAKFVLDKNLFSKAGTLPLGFTFSFPCAQEGLTKARLITWTKGFSASGVEHEDVVKLLREACKRRQDVDIDVVAVLNDTVGSLMSCAFEDSSCAIGVIVGTGTNACYFEKINRCPKLDKSIVDEDPFHDEMIINTEWGAYGDGGELEFIRTRFDVLVDEGTVNPGKQLYEKMISGMYMGELVRVMLVYLAEHGLLFENVNYGPLKASHSFPTKYVSEIEGCDIEPDGTRTYDKTHQILEDIGIEDTADHDLQTVAYVCSLVSRRAAELCGAGIATLLNRMQKPSVTIAMDGSVYRFHPTFHRILDETIRKLVDPNISFQLMLSEDGSGRGAAVVAAVASRLKEQVSSQLASLSL</sequence>
<reference evidence="17 18" key="2">
    <citation type="submission" date="2018-11" db="EMBL/GenBank/DDBJ databases">
        <authorList>
            <consortium name="Pathogen Informatics"/>
        </authorList>
    </citation>
    <scope>NUCLEOTIDE SEQUENCE [LARGE SCALE GENOMIC DNA]</scope>
</reference>
<dbReference type="EMBL" id="UYWY01022642">
    <property type="protein sequence ID" value="VDM46442.1"/>
    <property type="molecule type" value="Genomic_DNA"/>
</dbReference>
<dbReference type="GO" id="GO:0006096">
    <property type="term" value="P:glycolytic process"/>
    <property type="evidence" value="ECO:0007669"/>
    <property type="project" value="UniProtKB-UniPathway"/>
</dbReference>
<evidence type="ECO:0000313" key="17">
    <source>
        <dbReference type="EMBL" id="VDM46442.1"/>
    </source>
</evidence>
<evidence type="ECO:0000313" key="18">
    <source>
        <dbReference type="Proteomes" id="UP000050794"/>
    </source>
</evidence>
<dbReference type="InterPro" id="IPR022672">
    <property type="entry name" value="Hexokinase_N"/>
</dbReference>
<dbReference type="FunFam" id="3.30.420.40:FF:000095">
    <property type="entry name" value="Phosphotransferase"/>
    <property type="match status" value="1"/>
</dbReference>
<feature type="domain" description="Hexokinase C-terminal" evidence="16">
    <location>
        <begin position="236"/>
        <end position="478"/>
    </location>
</feature>
<evidence type="ECO:0000256" key="13">
    <source>
        <dbReference type="ARBA" id="ARBA00059457"/>
    </source>
</evidence>
<accession>A0A183V2Z9</accession>
<keyword evidence="8 14" id="KW-0324">Glycolysis</keyword>
<evidence type="ECO:0000256" key="7">
    <source>
        <dbReference type="ARBA" id="ARBA00022840"/>
    </source>
</evidence>
<dbReference type="Pfam" id="PF00349">
    <property type="entry name" value="Hexokinase_1"/>
    <property type="match status" value="1"/>
</dbReference>
<dbReference type="GO" id="GO:0004340">
    <property type="term" value="F:glucokinase activity"/>
    <property type="evidence" value="ECO:0007669"/>
    <property type="project" value="TreeGrafter"/>
</dbReference>
<evidence type="ECO:0000256" key="10">
    <source>
        <dbReference type="ARBA" id="ARBA00047905"/>
    </source>
</evidence>
<evidence type="ECO:0000256" key="9">
    <source>
        <dbReference type="ARBA" id="ARBA00044613"/>
    </source>
</evidence>
<dbReference type="GO" id="GO:0006006">
    <property type="term" value="P:glucose metabolic process"/>
    <property type="evidence" value="ECO:0007669"/>
    <property type="project" value="TreeGrafter"/>
</dbReference>
<comment type="pathway">
    <text evidence="2">Carbohydrate metabolism; hexose metabolism.</text>
</comment>
<evidence type="ECO:0000313" key="19">
    <source>
        <dbReference type="WBParaSite" id="TCNE_0001511901-mRNA-1"/>
    </source>
</evidence>
<evidence type="ECO:0000256" key="8">
    <source>
        <dbReference type="ARBA" id="ARBA00023152"/>
    </source>
</evidence>
<comment type="catalytic activity">
    <reaction evidence="9">
        <text>a D-hexose + ATP = a D-hexose 6-phosphate + ADP + H(+)</text>
        <dbReference type="Rhea" id="RHEA:22740"/>
        <dbReference type="ChEBI" id="CHEBI:4194"/>
        <dbReference type="ChEBI" id="CHEBI:15378"/>
        <dbReference type="ChEBI" id="CHEBI:30616"/>
        <dbReference type="ChEBI" id="CHEBI:229467"/>
        <dbReference type="ChEBI" id="CHEBI:456216"/>
        <dbReference type="EC" id="2.7.1.1"/>
    </reaction>
    <physiologicalReaction direction="left-to-right" evidence="9">
        <dbReference type="Rhea" id="RHEA:22741"/>
    </physiologicalReaction>
</comment>
<evidence type="ECO:0000256" key="5">
    <source>
        <dbReference type="ARBA" id="ARBA00022741"/>
    </source>
</evidence>
<proteinExistence type="inferred from homology"/>
<evidence type="ECO:0000256" key="4">
    <source>
        <dbReference type="ARBA" id="ARBA00022679"/>
    </source>
</evidence>
<dbReference type="WBParaSite" id="TCNE_0001511901-mRNA-1">
    <property type="protein sequence ID" value="TCNE_0001511901-mRNA-1"/>
    <property type="gene ID" value="TCNE_0001511901"/>
</dbReference>
<keyword evidence="4 14" id="KW-0808">Transferase</keyword>
<dbReference type="PRINTS" id="PR00475">
    <property type="entry name" value="HEXOKINASE"/>
</dbReference>
<organism evidence="18 19">
    <name type="scientific">Toxocara canis</name>
    <name type="common">Canine roundworm</name>
    <dbReference type="NCBI Taxonomy" id="6265"/>
    <lineage>
        <taxon>Eukaryota</taxon>
        <taxon>Metazoa</taxon>
        <taxon>Ecdysozoa</taxon>
        <taxon>Nematoda</taxon>
        <taxon>Chromadorea</taxon>
        <taxon>Rhabditida</taxon>
        <taxon>Spirurina</taxon>
        <taxon>Ascaridomorpha</taxon>
        <taxon>Ascaridoidea</taxon>
        <taxon>Toxocaridae</taxon>
        <taxon>Toxocara</taxon>
    </lineage>
</organism>
<dbReference type="GO" id="GO:0008865">
    <property type="term" value="F:fructokinase activity"/>
    <property type="evidence" value="ECO:0007669"/>
    <property type="project" value="TreeGrafter"/>
</dbReference>
<reference evidence="19" key="1">
    <citation type="submission" date="2016-06" db="UniProtKB">
        <authorList>
            <consortium name="WormBaseParasite"/>
        </authorList>
    </citation>
    <scope>IDENTIFICATION</scope>
</reference>
<dbReference type="InterPro" id="IPR019807">
    <property type="entry name" value="Hexokinase_BS"/>
</dbReference>
<keyword evidence="18" id="KW-1185">Reference proteome</keyword>
<evidence type="ECO:0000259" key="16">
    <source>
        <dbReference type="Pfam" id="PF03727"/>
    </source>
</evidence>
<dbReference type="UniPathway" id="UPA00242"/>
<dbReference type="Proteomes" id="UP000050794">
    <property type="component" value="Unassembled WGS sequence"/>
</dbReference>
<evidence type="ECO:0000256" key="1">
    <source>
        <dbReference type="ARBA" id="ARBA00004888"/>
    </source>
</evidence>
<dbReference type="GO" id="GO:0001678">
    <property type="term" value="P:intracellular glucose homeostasis"/>
    <property type="evidence" value="ECO:0007669"/>
    <property type="project" value="InterPro"/>
</dbReference>
<dbReference type="InterPro" id="IPR022673">
    <property type="entry name" value="Hexokinase_C"/>
</dbReference>
<dbReference type="EC" id="2.7.1.-" evidence="14"/>
<keyword evidence="5 14" id="KW-0547">Nucleotide-binding</keyword>
<dbReference type="GO" id="GO:0005524">
    <property type="term" value="F:ATP binding"/>
    <property type="evidence" value="ECO:0007669"/>
    <property type="project" value="UniProtKB-UniRule"/>
</dbReference>
<dbReference type="InterPro" id="IPR001312">
    <property type="entry name" value="Hexokinase"/>
</dbReference>
<evidence type="ECO:0000256" key="14">
    <source>
        <dbReference type="RuleBase" id="RU362007"/>
    </source>
</evidence>
<dbReference type="Gene3D" id="3.30.420.40">
    <property type="match status" value="1"/>
</dbReference>
<comment type="similarity">
    <text evidence="3 14">Belongs to the hexokinase family.</text>
</comment>
<evidence type="ECO:0000256" key="3">
    <source>
        <dbReference type="ARBA" id="ARBA00009225"/>
    </source>
</evidence>
<name>A0A183V2Z9_TOXCA</name>
<dbReference type="GO" id="GO:0005829">
    <property type="term" value="C:cytosol"/>
    <property type="evidence" value="ECO:0007669"/>
    <property type="project" value="TreeGrafter"/>
</dbReference>
<gene>
    <name evidence="17" type="ORF">TCNE_LOCUS15121</name>
</gene>
<keyword evidence="6 14" id="KW-0418">Kinase</keyword>
<evidence type="ECO:0000256" key="11">
    <source>
        <dbReference type="ARBA" id="ARBA00048160"/>
    </source>
</evidence>
<dbReference type="GO" id="GO:0005739">
    <property type="term" value="C:mitochondrion"/>
    <property type="evidence" value="ECO:0007669"/>
    <property type="project" value="TreeGrafter"/>
</dbReference>
<comment type="pathway">
    <text evidence="1">Carbohydrate degradation; glycolysis; D-glyceraldehyde 3-phosphate and glycerone phosphate from D-glucose: step 1/4.</text>
</comment>
<comment type="function">
    <text evidence="13">Catalyzes the phosphorylation of various hexoses to hexose 6-phosphate.</text>
</comment>
<feature type="domain" description="Hexokinase N-terminal" evidence="15">
    <location>
        <begin position="33"/>
        <end position="229"/>
    </location>
</feature>
<dbReference type="AlphaFoldDB" id="A0A183V2Z9"/>